<evidence type="ECO:0000313" key="1">
    <source>
        <dbReference type="EMBL" id="KAI5684214.1"/>
    </source>
</evidence>
<organism evidence="1 2">
    <name type="scientific">Catharanthus roseus</name>
    <name type="common">Madagascar periwinkle</name>
    <name type="synonym">Vinca rosea</name>
    <dbReference type="NCBI Taxonomy" id="4058"/>
    <lineage>
        <taxon>Eukaryota</taxon>
        <taxon>Viridiplantae</taxon>
        <taxon>Streptophyta</taxon>
        <taxon>Embryophyta</taxon>
        <taxon>Tracheophyta</taxon>
        <taxon>Spermatophyta</taxon>
        <taxon>Magnoliopsida</taxon>
        <taxon>eudicotyledons</taxon>
        <taxon>Gunneridae</taxon>
        <taxon>Pentapetalae</taxon>
        <taxon>asterids</taxon>
        <taxon>lamiids</taxon>
        <taxon>Gentianales</taxon>
        <taxon>Apocynaceae</taxon>
        <taxon>Rauvolfioideae</taxon>
        <taxon>Vinceae</taxon>
        <taxon>Catharanthinae</taxon>
        <taxon>Catharanthus</taxon>
    </lineage>
</organism>
<proteinExistence type="predicted"/>
<keyword evidence="2" id="KW-1185">Reference proteome</keyword>
<reference evidence="2" key="1">
    <citation type="journal article" date="2023" name="Nat. Plants">
        <title>Single-cell RNA sequencing provides a high-resolution roadmap for understanding the multicellular compartmentation of specialized metabolism.</title>
        <authorList>
            <person name="Sun S."/>
            <person name="Shen X."/>
            <person name="Li Y."/>
            <person name="Li Y."/>
            <person name="Wang S."/>
            <person name="Li R."/>
            <person name="Zhang H."/>
            <person name="Shen G."/>
            <person name="Guo B."/>
            <person name="Wei J."/>
            <person name="Xu J."/>
            <person name="St-Pierre B."/>
            <person name="Chen S."/>
            <person name="Sun C."/>
        </authorList>
    </citation>
    <scope>NUCLEOTIDE SEQUENCE [LARGE SCALE GENOMIC DNA]</scope>
</reference>
<protein>
    <submittedName>
        <fullName evidence="1">Uncharacterized protein</fullName>
    </submittedName>
</protein>
<dbReference type="EMBL" id="CM044701">
    <property type="protein sequence ID" value="KAI5684214.1"/>
    <property type="molecule type" value="Genomic_DNA"/>
</dbReference>
<accession>A0ACC0CGX6</accession>
<comment type="caution">
    <text evidence="1">The sequence shown here is derived from an EMBL/GenBank/DDBJ whole genome shotgun (WGS) entry which is preliminary data.</text>
</comment>
<gene>
    <name evidence="1" type="ORF">M9H77_05442</name>
</gene>
<evidence type="ECO:0000313" key="2">
    <source>
        <dbReference type="Proteomes" id="UP001060085"/>
    </source>
</evidence>
<name>A0ACC0CGX6_CATRO</name>
<sequence length="203" mass="22966">MKDDDPLPVSTPTATSAIPLRKETSSAAVASNGSDHSSPCFSRGRYKFWALGAILLLAFWSMLTGTVTLRLSAANLNHLSNRDSFDAPLPDDLDALELEEREKLVKHMWDVYTSNNRRIRLVKFWRNAFEAAYEDLNSEEPEVREAAFSEIAKMSYGNIPYEAPPDFHSLRQSLPNERTSSIFDSFVLTRISDRIGKKRQPII</sequence>
<dbReference type="Proteomes" id="UP001060085">
    <property type="component" value="Linkage Group LG01"/>
</dbReference>